<feature type="compositionally biased region" description="Polar residues" evidence="4">
    <location>
        <begin position="403"/>
        <end position="416"/>
    </location>
</feature>
<dbReference type="FunFam" id="2.130.10.10:FF:000410">
    <property type="entry name" value="U3 small nucleolar RNA-associated protein 21"/>
    <property type="match status" value="1"/>
</dbReference>
<dbReference type="PANTHER" id="PTHR22840">
    <property type="entry name" value="WD REPEAT-CONTAINING PROTEIN 36"/>
    <property type="match status" value="1"/>
</dbReference>
<reference evidence="7 8" key="1">
    <citation type="submission" date="2015-11" db="EMBL/GenBank/DDBJ databases">
        <title>The genome of Debaryomyces fabryi.</title>
        <authorList>
            <person name="Tafer H."/>
            <person name="Lopandic K."/>
        </authorList>
    </citation>
    <scope>NUCLEOTIDE SEQUENCE [LARGE SCALE GENOMIC DNA]</scope>
    <source>
        <strain evidence="7 8">CBS 789</strain>
    </source>
</reference>
<organism evidence="7 8">
    <name type="scientific">Debaryomyces fabryi</name>
    <dbReference type="NCBI Taxonomy" id="58627"/>
    <lineage>
        <taxon>Eukaryota</taxon>
        <taxon>Fungi</taxon>
        <taxon>Dikarya</taxon>
        <taxon>Ascomycota</taxon>
        <taxon>Saccharomycotina</taxon>
        <taxon>Pichiomycetes</taxon>
        <taxon>Debaryomycetaceae</taxon>
        <taxon>Debaryomyces</taxon>
    </lineage>
</organism>
<evidence type="ECO:0000259" key="6">
    <source>
        <dbReference type="Pfam" id="PF25171"/>
    </source>
</evidence>
<feature type="compositionally biased region" description="Low complexity" evidence="4">
    <location>
        <begin position="17"/>
        <end position="29"/>
    </location>
</feature>
<dbReference type="PROSITE" id="PS50294">
    <property type="entry name" value="WD_REPEATS_REGION"/>
    <property type="match status" value="1"/>
</dbReference>
<dbReference type="Pfam" id="PF25171">
    <property type="entry name" value="Beta-prop_WDR36-Utp21_1st"/>
    <property type="match status" value="1"/>
</dbReference>
<dbReference type="InterPro" id="IPR001680">
    <property type="entry name" value="WD40_rpt"/>
</dbReference>
<gene>
    <name evidence="7" type="ORF">AC631_01943</name>
</gene>
<keyword evidence="8" id="KW-1185">Reference proteome</keyword>
<dbReference type="InterPro" id="IPR007319">
    <property type="entry name" value="WDR36/Utp21_C"/>
</dbReference>
<feature type="domain" description="WDR36/Utp21 C-terminal" evidence="5">
    <location>
        <begin position="731"/>
        <end position="949"/>
    </location>
</feature>
<feature type="compositionally biased region" description="Acidic residues" evidence="4">
    <location>
        <begin position="713"/>
        <end position="722"/>
    </location>
</feature>
<feature type="region of interest" description="Disordered" evidence="4">
    <location>
        <begin position="706"/>
        <end position="727"/>
    </location>
</feature>
<evidence type="ECO:0000256" key="3">
    <source>
        <dbReference type="PROSITE-ProRule" id="PRU00221"/>
    </source>
</evidence>
<dbReference type="GO" id="GO:0032040">
    <property type="term" value="C:small-subunit processome"/>
    <property type="evidence" value="ECO:0007669"/>
    <property type="project" value="InterPro"/>
</dbReference>
<dbReference type="EMBL" id="LMYN01000030">
    <property type="protein sequence ID" value="KSA02293.1"/>
    <property type="molecule type" value="Genomic_DNA"/>
</dbReference>
<evidence type="ECO:0000313" key="8">
    <source>
        <dbReference type="Proteomes" id="UP000054251"/>
    </source>
</evidence>
<feature type="region of interest" description="Disordered" evidence="4">
    <location>
        <begin position="787"/>
        <end position="820"/>
    </location>
</feature>
<dbReference type="Proteomes" id="UP000054251">
    <property type="component" value="Unassembled WGS sequence"/>
</dbReference>
<proteinExistence type="predicted"/>
<dbReference type="InterPro" id="IPR059157">
    <property type="entry name" value="WDR36-Utp21_N"/>
</dbReference>
<feature type="region of interest" description="Disordered" evidence="4">
    <location>
        <begin position="351"/>
        <end position="370"/>
    </location>
</feature>
<dbReference type="GO" id="GO:0006364">
    <property type="term" value="P:rRNA processing"/>
    <property type="evidence" value="ECO:0007669"/>
    <property type="project" value="InterPro"/>
</dbReference>
<evidence type="ECO:0000256" key="2">
    <source>
        <dbReference type="ARBA" id="ARBA00022737"/>
    </source>
</evidence>
<feature type="region of interest" description="Disordered" evidence="4">
    <location>
        <begin position="403"/>
        <end position="424"/>
    </location>
</feature>
<dbReference type="RefSeq" id="XP_015468395.1">
    <property type="nucleotide sequence ID" value="XM_015610773.1"/>
</dbReference>
<name>A0A0V1Q1Y9_9ASCO</name>
<dbReference type="PROSITE" id="PS50082">
    <property type="entry name" value="WD_REPEATS_2"/>
    <property type="match status" value="1"/>
</dbReference>
<keyword evidence="1 3" id="KW-0853">WD repeat</keyword>
<dbReference type="GO" id="GO:0034388">
    <property type="term" value="C:Pwp2p-containing subcomplex of 90S preribosome"/>
    <property type="evidence" value="ECO:0007669"/>
    <property type="project" value="TreeGrafter"/>
</dbReference>
<sequence length="951" mass="103956">MVEPVDKRRKLDEALTSSNGSSSKSAPKPSKIYSPFRIIGNVSNDIPFAIGTLGSTFYIVTSVGRSFQIYDAATLHLLFVSQSQTPSRITTLTAHYHYVFAAYGNSIGIYKRGRLEHTLTCPTNGTITKVLVFGEYLIATSSESEVFVLKKPAGSKIATELYTTLKSINSSIDGDIVGLIHPPTYLNKIVVATTGHILIFNIRTGKLLYKSPDQQFIENISCIESAPVLDVIAIGTTVGSVFLYNLKKGKILGSKIVAASQDAVAKVVSLSFRTDGSPHIVAGLNNGDLFFYDLAKGSRVHILRNAHKEAHGGVANAKFLNGQPIVVTNGGDNHLKEYVFDPSLSASNSSIVSPPRHLRSRGGHSAPPVAIEFPNEDKSHFILSASRDRSFWSFSLRKDAQSQELSQRPVKSSNGKRQAGPVSSMREKFPEIISITSSQAREGEWENILTAHKEDTFARTWDSKNKRVGSHNLLTIDGGIVKSVCISHCGNFGLVGSALGGIGVYNLQSGMLRKKYILHRNKAVTGLAIDGMNRKMVSSGLDGIVGFYDFTQLKYLGKLQLEAPITSMIYHKSSDLIACALDDLSIVIIDVVTQKVVRVLYGHTNRITGMDFSPDGRWIVSVALDATLRTWDLPTGGCIDGVRLPNVATTVKFSPIGDMLATTHVSGNGISLWTNRAQFRPISTRHIEEDEFSTMLLPNASGDGGSTVLDGALNEDDSDVTEASETYSSLDQIDESLVTLSLGPREKYNTLLHLDTIRQRNKPKEAPKKPENAPFFLSLSGEAVGDRASVAEAEGSAKGSTSLDEEDESSSKLHKLKSNGSHSFESKFTKLLREGSEENDYSLFLKYLINAPPSTTDLEIRTLNSFPPLTEMANFILALCQGMRNNDNYDLYQAIFSLFLKTHGDVVHNFKDEEGLQNALEEWSTLNNDGKDRMDELVKYSSAVINFLSTV</sequence>
<dbReference type="PANTHER" id="PTHR22840:SF12">
    <property type="entry name" value="WD REPEAT-CONTAINING PROTEIN 36"/>
    <property type="match status" value="1"/>
</dbReference>
<dbReference type="OrthoDB" id="10250769at2759"/>
<comment type="caution">
    <text evidence="7">The sequence shown here is derived from an EMBL/GenBank/DDBJ whole genome shotgun (WGS) entry which is preliminary data.</text>
</comment>
<evidence type="ECO:0000313" key="7">
    <source>
        <dbReference type="EMBL" id="KSA02293.1"/>
    </source>
</evidence>
<dbReference type="SUPFAM" id="SSF50998">
    <property type="entry name" value="Quinoprotein alcohol dehydrogenase-like"/>
    <property type="match status" value="1"/>
</dbReference>
<dbReference type="InterPro" id="IPR015943">
    <property type="entry name" value="WD40/YVTN_repeat-like_dom_sf"/>
</dbReference>
<evidence type="ECO:0000259" key="5">
    <source>
        <dbReference type="Pfam" id="PF04192"/>
    </source>
</evidence>
<dbReference type="SMART" id="SM00320">
    <property type="entry name" value="WD40"/>
    <property type="match status" value="8"/>
</dbReference>
<dbReference type="AlphaFoldDB" id="A0A0V1Q1Y9"/>
<feature type="compositionally biased region" description="Basic and acidic residues" evidence="4">
    <location>
        <begin position="1"/>
        <end position="13"/>
    </location>
</feature>
<accession>A0A0V1Q1Y9</accession>
<dbReference type="InterPro" id="IPR011047">
    <property type="entry name" value="Quinoprotein_ADH-like_sf"/>
</dbReference>
<evidence type="ECO:0000256" key="1">
    <source>
        <dbReference type="ARBA" id="ARBA00022574"/>
    </source>
</evidence>
<keyword evidence="2" id="KW-0677">Repeat</keyword>
<feature type="region of interest" description="Disordered" evidence="4">
    <location>
        <begin position="1"/>
        <end position="29"/>
    </location>
</feature>
<feature type="domain" description="WDR36/Utp21 N-terminal" evidence="6">
    <location>
        <begin position="59"/>
        <end position="341"/>
    </location>
</feature>
<dbReference type="Pfam" id="PF04192">
    <property type="entry name" value="Utp21"/>
    <property type="match status" value="1"/>
</dbReference>
<dbReference type="GeneID" id="26838952"/>
<feature type="repeat" description="WD" evidence="3">
    <location>
        <begin position="600"/>
        <end position="641"/>
    </location>
</feature>
<dbReference type="PROSITE" id="PS00678">
    <property type="entry name" value="WD_REPEATS_1"/>
    <property type="match status" value="1"/>
</dbReference>
<dbReference type="InterPro" id="IPR019775">
    <property type="entry name" value="WD40_repeat_CS"/>
</dbReference>
<evidence type="ECO:0000256" key="4">
    <source>
        <dbReference type="SAM" id="MobiDB-lite"/>
    </source>
</evidence>
<protein>
    <submittedName>
        <fullName evidence="7">WD domain-containing protein</fullName>
    </submittedName>
</protein>
<dbReference type="Gene3D" id="2.130.10.10">
    <property type="entry name" value="YVTN repeat-like/Quinoprotein amine dehydrogenase"/>
    <property type="match status" value="2"/>
</dbReference>
<dbReference type="Pfam" id="PF25168">
    <property type="entry name" value="Beta-prop_WDR36-Utp21_2nd"/>
    <property type="match status" value="1"/>
</dbReference>